<evidence type="ECO:0000313" key="8">
    <source>
        <dbReference type="Proteomes" id="UP000012081"/>
    </source>
</evidence>
<feature type="coiled-coil region" evidence="3">
    <location>
        <begin position="67"/>
        <end position="98"/>
    </location>
</feature>
<dbReference type="OrthoDB" id="9778236at2"/>
<dbReference type="GO" id="GO:0030313">
    <property type="term" value="C:cell envelope"/>
    <property type="evidence" value="ECO:0007669"/>
    <property type="project" value="UniProtKB-SubCell"/>
</dbReference>
<keyword evidence="8" id="KW-1185">Reference proteome</keyword>
<evidence type="ECO:0000256" key="3">
    <source>
        <dbReference type="SAM" id="Coils"/>
    </source>
</evidence>
<dbReference type="InterPro" id="IPR050465">
    <property type="entry name" value="UPF0194_transport"/>
</dbReference>
<keyword evidence="2 3" id="KW-0175">Coiled coil</keyword>
<evidence type="ECO:0000259" key="5">
    <source>
        <dbReference type="Pfam" id="PF25917"/>
    </source>
</evidence>
<dbReference type="EMBL" id="APBN01000016">
    <property type="protein sequence ID" value="EMT50389.1"/>
    <property type="molecule type" value="Genomic_DNA"/>
</dbReference>
<feature type="domain" description="Multidrug resistance protein MdtA-like barrel-sandwich hybrid" evidence="5">
    <location>
        <begin position="39"/>
        <end position="298"/>
    </location>
</feature>
<dbReference type="InterPro" id="IPR058636">
    <property type="entry name" value="Beta-barrel_YknX"/>
</dbReference>
<evidence type="ECO:0000259" key="6">
    <source>
        <dbReference type="Pfam" id="PF25990"/>
    </source>
</evidence>
<dbReference type="Gene3D" id="1.10.287.470">
    <property type="entry name" value="Helix hairpin bin"/>
    <property type="match status" value="1"/>
</dbReference>
<feature type="coiled-coil region" evidence="3">
    <location>
        <begin position="170"/>
        <end position="218"/>
    </location>
</feature>
<dbReference type="InterPro" id="IPR058625">
    <property type="entry name" value="MdtA-like_BSH"/>
</dbReference>
<sequence length="396" mass="42869">MFRTMPFSLLAVSLLFLSGCSLFQPDERPLSGTIEAEEVPIVAEAAGLVQSVKVGEGDVVHSGSVLAEIDKRNYEAAVNEAEAAKAQAQAKLDEAKAGSRNPSIQKGIALVQQADATIVLQEVRAKQAQAALAQSKDQVAQVEMQWEGAKRTLAFQENRLKEAVALFQRGAIAKKEYEAAQEAVNQAQTQANQLAAQLEAARSRYDSVQQDIAAALAQKGTAEAQRKGAVADLELLKEGSTSHSIRALLAAVQQADARLDQAKWQMEKTVIKAPADGILLRSSVVEGEVAKQGATLFTMMKTDHLKLKVYIPEAELARVKIGEKVEIRVDAYPDEVFAGQIQTIADKAEFTPKNVQTPDERTKLVFAVTIRITEGLDKLRPGMPADVRFLAEGEAR</sequence>
<dbReference type="PANTHER" id="PTHR32347:SF23">
    <property type="entry name" value="BLL5650 PROTEIN"/>
    <property type="match status" value="1"/>
</dbReference>
<feature type="chain" id="PRO_5038747528" description="HlyD family efflux transporter periplasmic adaptor subunit" evidence="4">
    <location>
        <begin position="24"/>
        <end position="396"/>
    </location>
</feature>
<dbReference type="SUPFAM" id="SSF56954">
    <property type="entry name" value="Outer membrane efflux proteins (OEP)"/>
    <property type="match status" value="1"/>
</dbReference>
<dbReference type="Gene3D" id="2.40.50.100">
    <property type="match status" value="1"/>
</dbReference>
<dbReference type="Pfam" id="PF25990">
    <property type="entry name" value="Beta-barrel_YknX"/>
    <property type="match status" value="1"/>
</dbReference>
<dbReference type="PROSITE" id="PS51257">
    <property type="entry name" value="PROKAR_LIPOPROTEIN"/>
    <property type="match status" value="1"/>
</dbReference>
<evidence type="ECO:0000256" key="1">
    <source>
        <dbReference type="ARBA" id="ARBA00004196"/>
    </source>
</evidence>
<evidence type="ECO:0000313" key="7">
    <source>
        <dbReference type="EMBL" id="EMT50389.1"/>
    </source>
</evidence>
<evidence type="ECO:0000256" key="4">
    <source>
        <dbReference type="SAM" id="SignalP"/>
    </source>
</evidence>
<dbReference type="PATRIC" id="fig|1300222.3.peg.4747"/>
<dbReference type="RefSeq" id="WP_003391719.1">
    <property type="nucleotide sequence ID" value="NZ_APBN01000016.1"/>
</dbReference>
<protein>
    <recommendedName>
        <fullName evidence="9">HlyD family efflux transporter periplasmic adaptor subunit</fullName>
    </recommendedName>
</protein>
<evidence type="ECO:0000256" key="2">
    <source>
        <dbReference type="ARBA" id="ARBA00023054"/>
    </source>
</evidence>
<comment type="subcellular location">
    <subcellularLocation>
        <location evidence="1">Cell envelope</location>
    </subcellularLocation>
</comment>
<feature type="signal peptide" evidence="4">
    <location>
        <begin position="1"/>
        <end position="23"/>
    </location>
</feature>
<dbReference type="Gene3D" id="2.40.30.170">
    <property type="match status" value="1"/>
</dbReference>
<name>M8D2D3_9BACL</name>
<dbReference type="PRINTS" id="PR01490">
    <property type="entry name" value="RTXTOXIND"/>
</dbReference>
<comment type="caution">
    <text evidence="7">The sequence shown here is derived from an EMBL/GenBank/DDBJ whole genome shotgun (WGS) entry which is preliminary data.</text>
</comment>
<dbReference type="STRING" id="1300222.I532_22587"/>
<reference evidence="7 8" key="1">
    <citation type="submission" date="2013-03" db="EMBL/GenBank/DDBJ databases">
        <title>Assembly of a new bacterial strain Brevibacillus borstelensis AK1.</title>
        <authorList>
            <person name="Rajan I."/>
            <person name="PoliReddy D."/>
            <person name="Sugumar T."/>
            <person name="Rathinam K."/>
            <person name="Alqarawi S."/>
            <person name="Khalil A.B."/>
            <person name="Sivakumar N."/>
        </authorList>
    </citation>
    <scope>NUCLEOTIDE SEQUENCE [LARGE SCALE GENOMIC DNA]</scope>
    <source>
        <strain evidence="7 8">AK1</strain>
    </source>
</reference>
<evidence type="ECO:0008006" key="9">
    <source>
        <dbReference type="Google" id="ProtNLM"/>
    </source>
</evidence>
<accession>M8D2D3</accession>
<proteinExistence type="predicted"/>
<gene>
    <name evidence="7" type="ORF">I532_22587</name>
</gene>
<organism evidence="7 8">
    <name type="scientific">Brevibacillus borstelensis AK1</name>
    <dbReference type="NCBI Taxonomy" id="1300222"/>
    <lineage>
        <taxon>Bacteria</taxon>
        <taxon>Bacillati</taxon>
        <taxon>Bacillota</taxon>
        <taxon>Bacilli</taxon>
        <taxon>Bacillales</taxon>
        <taxon>Paenibacillaceae</taxon>
        <taxon>Brevibacillus</taxon>
    </lineage>
</organism>
<dbReference type="PANTHER" id="PTHR32347">
    <property type="entry name" value="EFFLUX SYSTEM COMPONENT YKNX-RELATED"/>
    <property type="match status" value="1"/>
</dbReference>
<dbReference type="Pfam" id="PF25917">
    <property type="entry name" value="BSH_RND"/>
    <property type="match status" value="1"/>
</dbReference>
<dbReference type="AlphaFoldDB" id="M8D2D3"/>
<keyword evidence="4" id="KW-0732">Signal</keyword>
<feature type="domain" description="YknX-like beta-barrel" evidence="6">
    <location>
        <begin position="308"/>
        <end position="384"/>
    </location>
</feature>
<dbReference type="Proteomes" id="UP000012081">
    <property type="component" value="Unassembled WGS sequence"/>
</dbReference>